<sequence length="229" mass="25252">MRDGYVERFGGGVGHRAYIAAFARRGDVAGSSDRKERPAARFHGRVEANGRPCAVEGCPEPGEFRAPPLEGAGDGSGPPQFRWMCLEHVRAFNSRYNFFDGMTADEIHDAQRPLAGWERETRAFARAGAGDQGPRWSDYSDPLDAIGARFRREVAPERTDGKPLSGQDRASLKVLGLPASADRAALRKRYSELVRQYHPDRNGGDRSHEAALRGVIDAYQQLRQAPAFA</sequence>
<dbReference type="InterPro" id="IPR001623">
    <property type="entry name" value="DnaJ_domain"/>
</dbReference>
<comment type="caution">
    <text evidence="2">The sequence shown here is derived from an EMBL/GenBank/DDBJ whole genome shotgun (WGS) entry which is preliminary data.</text>
</comment>
<dbReference type="Pfam" id="PF00226">
    <property type="entry name" value="DnaJ"/>
    <property type="match status" value="1"/>
</dbReference>
<gene>
    <name evidence="2" type="ORF">JAO74_14020</name>
</gene>
<dbReference type="Proteomes" id="UP000640426">
    <property type="component" value="Unassembled WGS sequence"/>
</dbReference>
<feature type="domain" description="J" evidence="1">
    <location>
        <begin position="170"/>
        <end position="227"/>
    </location>
</feature>
<dbReference type="InterPro" id="IPR036869">
    <property type="entry name" value="J_dom_sf"/>
</dbReference>
<dbReference type="EMBL" id="JAELXS010000008">
    <property type="protein sequence ID" value="MBJ6122911.1"/>
    <property type="molecule type" value="Genomic_DNA"/>
</dbReference>
<organism evidence="2 3">
    <name type="scientific">Sphingomonas mollis</name>
    <dbReference type="NCBI Taxonomy" id="2795726"/>
    <lineage>
        <taxon>Bacteria</taxon>
        <taxon>Pseudomonadati</taxon>
        <taxon>Pseudomonadota</taxon>
        <taxon>Alphaproteobacteria</taxon>
        <taxon>Sphingomonadales</taxon>
        <taxon>Sphingomonadaceae</taxon>
        <taxon>Sphingomonas</taxon>
    </lineage>
</organism>
<proteinExistence type="predicted"/>
<dbReference type="SMART" id="SM00271">
    <property type="entry name" value="DnaJ"/>
    <property type="match status" value="1"/>
</dbReference>
<evidence type="ECO:0000313" key="2">
    <source>
        <dbReference type="EMBL" id="MBJ6122911.1"/>
    </source>
</evidence>
<dbReference type="CDD" id="cd06257">
    <property type="entry name" value="DnaJ"/>
    <property type="match status" value="1"/>
</dbReference>
<dbReference type="PROSITE" id="PS50076">
    <property type="entry name" value="DNAJ_2"/>
    <property type="match status" value="1"/>
</dbReference>
<keyword evidence="3" id="KW-1185">Reference proteome</keyword>
<name>A0ABS0XSA5_9SPHN</name>
<protein>
    <submittedName>
        <fullName evidence="2">J domain-containing protein</fullName>
    </submittedName>
</protein>
<accession>A0ABS0XSA5</accession>
<dbReference type="SUPFAM" id="SSF46565">
    <property type="entry name" value="Chaperone J-domain"/>
    <property type="match status" value="1"/>
</dbReference>
<evidence type="ECO:0000259" key="1">
    <source>
        <dbReference type="PROSITE" id="PS50076"/>
    </source>
</evidence>
<evidence type="ECO:0000313" key="3">
    <source>
        <dbReference type="Proteomes" id="UP000640426"/>
    </source>
</evidence>
<reference evidence="3" key="1">
    <citation type="submission" date="2020-12" db="EMBL/GenBank/DDBJ databases">
        <title>Hymenobacter sp.</title>
        <authorList>
            <person name="Kim M.K."/>
        </authorList>
    </citation>
    <scope>NUCLEOTIDE SEQUENCE [LARGE SCALE GENOMIC DNA]</scope>
    <source>
        <strain evidence="3">BT553</strain>
    </source>
</reference>
<dbReference type="Gene3D" id="1.10.287.110">
    <property type="entry name" value="DnaJ domain"/>
    <property type="match status" value="1"/>
</dbReference>